<keyword evidence="1" id="KW-0175">Coiled coil</keyword>
<dbReference type="InParanoid" id="C1EBG8"/>
<dbReference type="EMBL" id="CP001328">
    <property type="protein sequence ID" value="ACO65029.1"/>
    <property type="molecule type" value="Genomic_DNA"/>
</dbReference>
<sequence length="130" mass="14752">MWTSATLALNPVAPAVRAAHNKRSRRHRARYAGAVKAGDDAGEALSEEQALIQWMCANYAPWVKDKEGAVKCINFMKEKEGRMIKLEKAAEVLESVKADHKKQYQDRIPFELPKLWPGFQLILYRSSDPL</sequence>
<proteinExistence type="predicted"/>
<protein>
    <submittedName>
        <fullName evidence="2">Uncharacterized protein</fullName>
    </submittedName>
</protein>
<evidence type="ECO:0000313" key="3">
    <source>
        <dbReference type="Proteomes" id="UP000002009"/>
    </source>
</evidence>
<dbReference type="GeneID" id="8245062"/>
<dbReference type="RefSeq" id="XP_002503771.1">
    <property type="nucleotide sequence ID" value="XM_002503725.1"/>
</dbReference>
<name>C1EBG8_MICCC</name>
<keyword evidence="3" id="KW-1185">Reference proteome</keyword>
<dbReference type="Proteomes" id="UP000002009">
    <property type="component" value="Chromosome 7"/>
</dbReference>
<dbReference type="KEGG" id="mis:MICPUN_60425"/>
<evidence type="ECO:0000256" key="1">
    <source>
        <dbReference type="SAM" id="Coils"/>
    </source>
</evidence>
<evidence type="ECO:0000313" key="2">
    <source>
        <dbReference type="EMBL" id="ACO65029.1"/>
    </source>
</evidence>
<reference evidence="2 3" key="1">
    <citation type="journal article" date="2009" name="Science">
        <title>Green evolution and dynamic adaptations revealed by genomes of the marine picoeukaryotes Micromonas.</title>
        <authorList>
            <person name="Worden A.Z."/>
            <person name="Lee J.H."/>
            <person name="Mock T."/>
            <person name="Rouze P."/>
            <person name="Simmons M.P."/>
            <person name="Aerts A.L."/>
            <person name="Allen A.E."/>
            <person name="Cuvelier M.L."/>
            <person name="Derelle E."/>
            <person name="Everett M.V."/>
            <person name="Foulon E."/>
            <person name="Grimwood J."/>
            <person name="Gundlach H."/>
            <person name="Henrissat B."/>
            <person name="Napoli C."/>
            <person name="McDonald S.M."/>
            <person name="Parker M.S."/>
            <person name="Rombauts S."/>
            <person name="Salamov A."/>
            <person name="Von Dassow P."/>
            <person name="Badger J.H."/>
            <person name="Coutinho P.M."/>
            <person name="Demir E."/>
            <person name="Dubchak I."/>
            <person name="Gentemann C."/>
            <person name="Eikrem W."/>
            <person name="Gready J.E."/>
            <person name="John U."/>
            <person name="Lanier W."/>
            <person name="Lindquist E.A."/>
            <person name="Lucas S."/>
            <person name="Mayer K.F."/>
            <person name="Moreau H."/>
            <person name="Not F."/>
            <person name="Otillar R."/>
            <person name="Panaud O."/>
            <person name="Pangilinan J."/>
            <person name="Paulsen I."/>
            <person name="Piegu B."/>
            <person name="Poliakov A."/>
            <person name="Robbens S."/>
            <person name="Schmutz J."/>
            <person name="Toulza E."/>
            <person name="Wyss T."/>
            <person name="Zelensky A."/>
            <person name="Zhou K."/>
            <person name="Armbrust E.V."/>
            <person name="Bhattacharya D."/>
            <person name="Goodenough U.W."/>
            <person name="Van de Peer Y."/>
            <person name="Grigoriev I.V."/>
        </authorList>
    </citation>
    <scope>NUCLEOTIDE SEQUENCE [LARGE SCALE GENOMIC DNA]</scope>
    <source>
        <strain evidence="3">RCC299 / NOUM17</strain>
    </source>
</reference>
<organism evidence="2 3">
    <name type="scientific">Micromonas commoda (strain RCC299 / NOUM17 / CCMP2709)</name>
    <name type="common">Picoplanktonic green alga</name>
    <dbReference type="NCBI Taxonomy" id="296587"/>
    <lineage>
        <taxon>Eukaryota</taxon>
        <taxon>Viridiplantae</taxon>
        <taxon>Chlorophyta</taxon>
        <taxon>Mamiellophyceae</taxon>
        <taxon>Mamiellales</taxon>
        <taxon>Mamiellaceae</taxon>
        <taxon>Micromonas</taxon>
    </lineage>
</organism>
<feature type="coiled-coil region" evidence="1">
    <location>
        <begin position="76"/>
        <end position="103"/>
    </location>
</feature>
<gene>
    <name evidence="2" type="ORF">MICPUN_60425</name>
</gene>
<dbReference type="AlphaFoldDB" id="C1EBG8"/>
<accession>C1EBG8</accession>